<reference evidence="1 2" key="1">
    <citation type="submission" date="2016-10" db="EMBL/GenBank/DDBJ databases">
        <title>Genome sequence of Streptomyces sp. MUSC 1.</title>
        <authorList>
            <person name="Lee L.-H."/>
            <person name="Ser H.-L."/>
            <person name="Law J.W.-F."/>
        </authorList>
    </citation>
    <scope>NUCLEOTIDE SEQUENCE [LARGE SCALE GENOMIC DNA]</scope>
    <source>
        <strain evidence="1 2">MUSC 1</strain>
    </source>
</reference>
<sequence length="326" mass="35461">MTPELTEFIRSRVDQRVAVQHVSAELPALAFIREPAAERLRVTVEFAVSEFEAELARALCASPPTARARLTAEVRSGSVSLSVSAKLGDELPAVEALESVLSTFADSEATKPVEILPLSCAVSCAEPSSRVDEVFEAVGELVRRLPTSFDAGLFEASRPVEAAVRPLGAPVELVFEFDRDRHTSAASTDLLRAAVAACHSAGLLKVLREEYALVSGIQADLRLTPRGWGLNVTIPTDEKTRWAVVAQCELWLRSASPAEAAHSLRIARAARLGGLARATEESYGLMRWWLSVAARTPHESLQEYLDQISHVSLEHFVSLREEGQLS</sequence>
<accession>A0A1S2PIP9</accession>
<dbReference type="RefSeq" id="WP_071385408.1">
    <property type="nucleotide sequence ID" value="NZ_MLYO01000073.1"/>
</dbReference>
<gene>
    <name evidence="1" type="ORF">BIV23_37260</name>
</gene>
<dbReference type="EMBL" id="MLYO01000073">
    <property type="protein sequence ID" value="OIJ93603.1"/>
    <property type="molecule type" value="Genomic_DNA"/>
</dbReference>
<protein>
    <submittedName>
        <fullName evidence="1">Uncharacterized protein</fullName>
    </submittedName>
</protein>
<dbReference type="Proteomes" id="UP000179642">
    <property type="component" value="Unassembled WGS sequence"/>
</dbReference>
<organism evidence="1 2">
    <name type="scientific">Streptomyces monashensis</name>
    <dbReference type="NCBI Taxonomy" id="1678012"/>
    <lineage>
        <taxon>Bacteria</taxon>
        <taxon>Bacillati</taxon>
        <taxon>Actinomycetota</taxon>
        <taxon>Actinomycetes</taxon>
        <taxon>Kitasatosporales</taxon>
        <taxon>Streptomycetaceae</taxon>
        <taxon>Streptomyces</taxon>
    </lineage>
</organism>
<proteinExistence type="predicted"/>
<evidence type="ECO:0000313" key="1">
    <source>
        <dbReference type="EMBL" id="OIJ93603.1"/>
    </source>
</evidence>
<name>A0A1S2PIP9_9ACTN</name>
<comment type="caution">
    <text evidence="1">The sequence shown here is derived from an EMBL/GenBank/DDBJ whole genome shotgun (WGS) entry which is preliminary data.</text>
</comment>
<dbReference type="AlphaFoldDB" id="A0A1S2PIP9"/>
<keyword evidence="2" id="KW-1185">Reference proteome</keyword>
<evidence type="ECO:0000313" key="2">
    <source>
        <dbReference type="Proteomes" id="UP000179642"/>
    </source>
</evidence>